<dbReference type="AlphaFoldDB" id="A0A7Y9I7R2"/>
<reference evidence="2 3" key="1">
    <citation type="submission" date="2020-07" db="EMBL/GenBank/DDBJ databases">
        <title>Sequencing the genomes of 1000 actinobacteria strains.</title>
        <authorList>
            <person name="Klenk H.-P."/>
        </authorList>
    </citation>
    <scope>NUCLEOTIDE SEQUENCE [LARGE SCALE GENOMIC DNA]</scope>
    <source>
        <strain evidence="2 3">DSM 22083</strain>
    </source>
</reference>
<dbReference type="EMBL" id="JACCBU010000001">
    <property type="protein sequence ID" value="NYE71541.1"/>
    <property type="molecule type" value="Genomic_DNA"/>
</dbReference>
<dbReference type="Proteomes" id="UP000569914">
    <property type="component" value="Unassembled WGS sequence"/>
</dbReference>
<evidence type="ECO:0000256" key="1">
    <source>
        <dbReference type="SAM" id="MobiDB-lite"/>
    </source>
</evidence>
<proteinExistence type="predicted"/>
<evidence type="ECO:0000313" key="2">
    <source>
        <dbReference type="EMBL" id="NYE71541.1"/>
    </source>
</evidence>
<gene>
    <name evidence="2" type="ORF">BKA15_002870</name>
</gene>
<accession>A0A7Y9I7R2</accession>
<sequence length="58" mass="6912">MYSYTSTDQPNQQYRELLRAADNDRLARQIVREQRATRRAARRRDRQAVAIRPVVRPA</sequence>
<organism evidence="2 3">
    <name type="scientific">Microlunatus parietis</name>
    <dbReference type="NCBI Taxonomy" id="682979"/>
    <lineage>
        <taxon>Bacteria</taxon>
        <taxon>Bacillati</taxon>
        <taxon>Actinomycetota</taxon>
        <taxon>Actinomycetes</taxon>
        <taxon>Propionibacteriales</taxon>
        <taxon>Propionibacteriaceae</taxon>
        <taxon>Microlunatus</taxon>
    </lineage>
</organism>
<dbReference type="RefSeq" id="WP_179751760.1">
    <property type="nucleotide sequence ID" value="NZ_JACCBU010000001.1"/>
</dbReference>
<name>A0A7Y9I7R2_9ACTN</name>
<feature type="region of interest" description="Disordered" evidence="1">
    <location>
        <begin position="37"/>
        <end position="58"/>
    </location>
</feature>
<protein>
    <submittedName>
        <fullName evidence="2">Uncharacterized protein</fullName>
    </submittedName>
</protein>
<comment type="caution">
    <text evidence="2">The sequence shown here is derived from an EMBL/GenBank/DDBJ whole genome shotgun (WGS) entry which is preliminary data.</text>
</comment>
<keyword evidence="3" id="KW-1185">Reference proteome</keyword>
<evidence type="ECO:0000313" key="3">
    <source>
        <dbReference type="Proteomes" id="UP000569914"/>
    </source>
</evidence>